<dbReference type="InterPro" id="IPR008545">
    <property type="entry name" value="Web"/>
</dbReference>
<dbReference type="GO" id="GO:0009903">
    <property type="term" value="P:chloroplast avoidance movement"/>
    <property type="evidence" value="ECO:0007669"/>
    <property type="project" value="TreeGrafter"/>
</dbReference>
<dbReference type="GO" id="GO:0009904">
    <property type="term" value="P:chloroplast accumulation movement"/>
    <property type="evidence" value="ECO:0007669"/>
    <property type="project" value="TreeGrafter"/>
</dbReference>
<protein>
    <recommendedName>
        <fullName evidence="7">WEB family protein</fullName>
    </recommendedName>
</protein>
<evidence type="ECO:0000256" key="4">
    <source>
        <dbReference type="SAM" id="MobiDB-lite"/>
    </source>
</evidence>
<name>A0AAV7EIC9_ARIFI</name>
<organism evidence="5 6">
    <name type="scientific">Aristolochia fimbriata</name>
    <name type="common">White veined hardy Dutchman's pipe vine</name>
    <dbReference type="NCBI Taxonomy" id="158543"/>
    <lineage>
        <taxon>Eukaryota</taxon>
        <taxon>Viridiplantae</taxon>
        <taxon>Streptophyta</taxon>
        <taxon>Embryophyta</taxon>
        <taxon>Tracheophyta</taxon>
        <taxon>Spermatophyta</taxon>
        <taxon>Magnoliopsida</taxon>
        <taxon>Magnoliidae</taxon>
        <taxon>Piperales</taxon>
        <taxon>Aristolochiaceae</taxon>
        <taxon>Aristolochia</taxon>
    </lineage>
</organism>
<gene>
    <name evidence="5" type="ORF">H6P81_008548</name>
</gene>
<accession>A0AAV7EIC9</accession>
<feature type="region of interest" description="Disordered" evidence="4">
    <location>
        <begin position="1"/>
        <end position="34"/>
    </location>
</feature>
<keyword evidence="6" id="KW-1185">Reference proteome</keyword>
<feature type="coiled-coil region" evidence="3">
    <location>
        <begin position="326"/>
        <end position="367"/>
    </location>
</feature>
<feature type="compositionally biased region" description="Basic and acidic residues" evidence="4">
    <location>
        <begin position="571"/>
        <end position="580"/>
    </location>
</feature>
<comment type="caution">
    <text evidence="5">The sequence shown here is derived from an EMBL/GenBank/DDBJ whole genome shotgun (WGS) entry which is preliminary data.</text>
</comment>
<evidence type="ECO:0000313" key="6">
    <source>
        <dbReference type="Proteomes" id="UP000825729"/>
    </source>
</evidence>
<dbReference type="AlphaFoldDB" id="A0AAV7EIC9"/>
<evidence type="ECO:0000256" key="3">
    <source>
        <dbReference type="SAM" id="Coils"/>
    </source>
</evidence>
<sequence>MGVKTHQNSTESPRNNSTDSPRREMGEIDTRAPFQSVKAARSLFGEGASVTDSPTLKRPKTPASNEKVFVKETELHLALKVLNKFKEQLKNAEITRTQALSELEKAKRTVEELTQKLKTVTESKESALKATEAAKNEAKLLEDRSSADEKDDAAWKQELDNVREQYAAAISELDVAKQELRKIRQDFDASISAKVSAYKQTEGAELAAAANMDKASELSKEIALVQDSLAHVKLACVQAQEEQARIVTEKDAQKKSSILALEEIHKKLDTLKKEFDPEMARSLEEKLAETTTEVGVVELELQKLKLADLESVNTVTSELDDAKGTLQKVVEEESTLRNLVDSLKQEIESVKKEHSEMKEKEAEAESVAGNLHVRLRKTKSELELAMAAEAKARGSSEELMTTLQQLSVECQNAKKEAEKLKKEAEELKREAEAARVALTETEKKLEVALREAEGAKASEAIALDQIKILSEKTNAFRASTSEYAAQITISKDEHETLSKKVDESNSLAEMKVAAALAQVEAVRASENEALKRLEVLEKEIEEAEAATTEALKRAEMAEAAKRAVEGELRRWREKEQKKATDAATRILAETDKPVEGTPVQAEKRNPASTHAGSHKPEKTPSSKKSLLPTLSGIFQRRKSQLDGSSPSYLPGEKPV</sequence>
<dbReference type="PANTHER" id="PTHR32054:SF3">
    <property type="entry name" value="HEAVY CHAIN, PUTATIVE, EXPRESSED-RELATED"/>
    <property type="match status" value="1"/>
</dbReference>
<dbReference type="PANTHER" id="PTHR32054">
    <property type="entry name" value="HEAVY CHAIN, PUTATIVE, EXPRESSED-RELATED-RELATED"/>
    <property type="match status" value="1"/>
</dbReference>
<feature type="coiled-coil region" evidence="3">
    <location>
        <begin position="82"/>
        <end position="186"/>
    </location>
</feature>
<dbReference type="Proteomes" id="UP000825729">
    <property type="component" value="Unassembled WGS sequence"/>
</dbReference>
<feature type="compositionally biased region" description="Polar residues" evidence="4">
    <location>
        <begin position="1"/>
        <end position="19"/>
    </location>
</feature>
<evidence type="ECO:0000256" key="2">
    <source>
        <dbReference type="ARBA" id="ARBA00023054"/>
    </source>
</evidence>
<feature type="compositionally biased region" description="Basic and acidic residues" evidence="4">
    <location>
        <begin position="20"/>
        <end position="30"/>
    </location>
</feature>
<proteinExistence type="inferred from homology"/>
<dbReference type="Pfam" id="PF05701">
    <property type="entry name" value="WEMBL"/>
    <property type="match status" value="1"/>
</dbReference>
<feature type="coiled-coil region" evidence="3">
    <location>
        <begin position="396"/>
        <end position="458"/>
    </location>
</feature>
<feature type="compositionally biased region" description="Low complexity" evidence="4">
    <location>
        <begin position="622"/>
        <end position="631"/>
    </location>
</feature>
<dbReference type="GO" id="GO:0005829">
    <property type="term" value="C:cytosol"/>
    <property type="evidence" value="ECO:0007669"/>
    <property type="project" value="TreeGrafter"/>
</dbReference>
<feature type="region of interest" description="Disordered" evidence="4">
    <location>
        <begin position="571"/>
        <end position="655"/>
    </location>
</feature>
<keyword evidence="2 3" id="KW-0175">Coiled coil</keyword>
<comment type="similarity">
    <text evidence="1">Belongs to the WEB family.</text>
</comment>
<feature type="region of interest" description="Disordered" evidence="4">
    <location>
        <begin position="45"/>
        <end position="64"/>
    </location>
</feature>
<dbReference type="EMBL" id="JAINDJ010000004">
    <property type="protein sequence ID" value="KAG9448583.1"/>
    <property type="molecule type" value="Genomic_DNA"/>
</dbReference>
<evidence type="ECO:0008006" key="7">
    <source>
        <dbReference type="Google" id="ProtNLM"/>
    </source>
</evidence>
<evidence type="ECO:0000313" key="5">
    <source>
        <dbReference type="EMBL" id="KAG9448583.1"/>
    </source>
</evidence>
<evidence type="ECO:0000256" key="1">
    <source>
        <dbReference type="ARBA" id="ARBA00005485"/>
    </source>
</evidence>
<reference evidence="5 6" key="1">
    <citation type="submission" date="2021-07" db="EMBL/GenBank/DDBJ databases">
        <title>The Aristolochia fimbriata genome: insights into angiosperm evolution, floral development and chemical biosynthesis.</title>
        <authorList>
            <person name="Jiao Y."/>
        </authorList>
    </citation>
    <scope>NUCLEOTIDE SEQUENCE [LARGE SCALE GENOMIC DNA]</scope>
    <source>
        <strain evidence="5">IBCAS-2021</strain>
        <tissue evidence="5">Leaf</tissue>
    </source>
</reference>